<organism evidence="1 2">
    <name type="scientific">Methylobacterium indicum</name>
    <dbReference type="NCBI Taxonomy" id="1775910"/>
    <lineage>
        <taxon>Bacteria</taxon>
        <taxon>Pseudomonadati</taxon>
        <taxon>Pseudomonadota</taxon>
        <taxon>Alphaproteobacteria</taxon>
        <taxon>Hyphomicrobiales</taxon>
        <taxon>Methylobacteriaceae</taxon>
        <taxon>Methylobacterium</taxon>
    </lineage>
</organism>
<dbReference type="Proteomes" id="UP000036471">
    <property type="component" value="Unassembled WGS sequence"/>
</dbReference>
<gene>
    <name evidence="1" type="ORF">QR79_09715</name>
</gene>
<evidence type="ECO:0000313" key="1">
    <source>
        <dbReference type="EMBL" id="KMO25044.1"/>
    </source>
</evidence>
<dbReference type="RefSeq" id="WP_048428196.1">
    <property type="nucleotide sequence ID" value="NZ_JTHF01000116.1"/>
</dbReference>
<keyword evidence="2" id="KW-1185">Reference proteome</keyword>
<name>A0ABR5HEU3_9HYPH</name>
<protein>
    <submittedName>
        <fullName evidence="1">Uncharacterized protein</fullName>
    </submittedName>
</protein>
<reference evidence="1 2" key="1">
    <citation type="submission" date="2014-11" db="EMBL/GenBank/DDBJ databases">
        <title>Comparative genomics of Methylobacterium species.</title>
        <authorList>
            <person name="Chaudhry V."/>
            <person name="Patil P.B."/>
        </authorList>
    </citation>
    <scope>NUCLEOTIDE SEQUENCE [LARGE SCALE GENOMIC DNA]</scope>
    <source>
        <strain evidence="1 2">SE3.6</strain>
    </source>
</reference>
<accession>A0ABR5HEU3</accession>
<comment type="caution">
    <text evidence="1">The sequence shown here is derived from an EMBL/GenBank/DDBJ whole genome shotgun (WGS) entry which is preliminary data.</text>
</comment>
<sequence length="305" mass="34056">MARREWKGNEEAFLKAHYAEHGMRYCAQHLGRSMNSVACRALQLGLKRPGRSAQDPYTSTPAIDDAIRRAYQNPVRGSVQRLADMIGRPRKWVAERAAAIGARPPGRLARKWSDAELAILQEQAGRSISHVRLTLRKAGFHRTASSIIHMRNARRLDRTDSPYLRVSDIAELFGVSYSAAQSWVEKGWLHAEQEEVSDRTTRWVVHEDAVVRFVGEHTAAVSLPRLEPNKAWFIDLLLRRGAIAYAAAENETLTQKVAALAKRGDLGRIQIAGMLDIDAQRVSVEIWRARKAGLLPAKSEQGAAA</sequence>
<evidence type="ECO:0000313" key="2">
    <source>
        <dbReference type="Proteomes" id="UP000036471"/>
    </source>
</evidence>
<proteinExistence type="predicted"/>
<dbReference type="EMBL" id="JTHG01000066">
    <property type="protein sequence ID" value="KMO25044.1"/>
    <property type="molecule type" value="Genomic_DNA"/>
</dbReference>